<dbReference type="eggNOG" id="COG4297">
    <property type="taxonomic scope" value="Bacteria"/>
</dbReference>
<dbReference type="InterPro" id="IPR014710">
    <property type="entry name" value="RmlC-like_jellyroll"/>
</dbReference>
<dbReference type="InterPro" id="IPR014500">
    <property type="entry name" value="UCP019307_cupin"/>
</dbReference>
<name>D7A2I7_ANCN5</name>
<dbReference type="EMBL" id="CP002026">
    <property type="protein sequence ID" value="ADH89650.1"/>
    <property type="molecule type" value="Genomic_DNA"/>
</dbReference>
<organism evidence="1 2">
    <name type="scientific">Ancylobacter novellus (strain ATCC 8093 / DSM 506 / JCM 20403 / CCM 1077 / IAM 12100 / NBRC 12443 / NCIMB 10456)</name>
    <name type="common">Starkeya novella</name>
    <dbReference type="NCBI Taxonomy" id="639283"/>
    <lineage>
        <taxon>Bacteria</taxon>
        <taxon>Pseudomonadati</taxon>
        <taxon>Pseudomonadota</taxon>
        <taxon>Alphaproteobacteria</taxon>
        <taxon>Hyphomicrobiales</taxon>
        <taxon>Xanthobacteraceae</taxon>
        <taxon>Ancylobacter</taxon>
    </lineage>
</organism>
<dbReference type="Gene3D" id="2.60.120.10">
    <property type="entry name" value="Jelly Rolls"/>
    <property type="match status" value="1"/>
</dbReference>
<dbReference type="PANTHER" id="PTHR36448:SF2">
    <property type="entry name" value="CUPIN TYPE-1 DOMAIN-CONTAINING PROTEIN"/>
    <property type="match status" value="1"/>
</dbReference>
<dbReference type="STRING" id="639283.Snov_2355"/>
<sequence>MPEPEARLFPPSRGVPNNPSLPVLIYKAALPADPKAMEEHIGANGWECRWRNGIYDFHHFHSTAHEALGIARGTARVRLGGEEGAEFALGPGDVLVLPAGPGHKKIAGSADFLVVGAYPPGQDYEIEKPNSATLNLSLQAIAKVPLPESDPVGGTQGALTRLWKG</sequence>
<dbReference type="KEGG" id="sno:Snov_2355"/>
<evidence type="ECO:0000313" key="2">
    <source>
        <dbReference type="Proteomes" id="UP000006633"/>
    </source>
</evidence>
<accession>D7A2I7</accession>
<reference evidence="1 2" key="1">
    <citation type="journal article" date="2012" name="Stand. Genomic Sci.">
        <title>Complete genome sequence of the facultatively chemolithoautotrophic and methylotrophic alpha Proteobacterium Starkeya novella type strain (ATCC 8093(T)).</title>
        <authorList>
            <person name="Kappler U."/>
            <person name="Davenport K."/>
            <person name="Beatson S."/>
            <person name="Lucas S."/>
            <person name="Lapidus A."/>
            <person name="Copeland A."/>
            <person name="Berry K.W."/>
            <person name="Glavina Del Rio T."/>
            <person name="Hammon N."/>
            <person name="Dalin E."/>
            <person name="Tice H."/>
            <person name="Pitluck S."/>
            <person name="Richardson P."/>
            <person name="Bruce D."/>
            <person name="Goodwin L.A."/>
            <person name="Han C."/>
            <person name="Tapia R."/>
            <person name="Detter J.C."/>
            <person name="Chang Y.J."/>
            <person name="Jeffries C.D."/>
            <person name="Land M."/>
            <person name="Hauser L."/>
            <person name="Kyrpides N.C."/>
            <person name="Goker M."/>
            <person name="Ivanova N."/>
            <person name="Klenk H.P."/>
            <person name="Woyke T."/>
        </authorList>
    </citation>
    <scope>NUCLEOTIDE SEQUENCE [LARGE SCALE GENOMIC DNA]</scope>
    <source>
        <strain evidence="2">ATCC 8093 / DSM 506 / JCM 20403 / CCM 1077 / IAM 12100 / NBRC 12443 / NCIMB 10456</strain>
    </source>
</reference>
<dbReference type="AlphaFoldDB" id="D7A2I7"/>
<protein>
    <recommendedName>
        <fullName evidence="3">Cupin domain-containing protein</fullName>
    </recommendedName>
</protein>
<dbReference type="InterPro" id="IPR011051">
    <property type="entry name" value="RmlC_Cupin_sf"/>
</dbReference>
<dbReference type="CDD" id="cd02219">
    <property type="entry name" value="cupin_YjlB-like"/>
    <property type="match status" value="1"/>
</dbReference>
<evidence type="ECO:0000313" key="1">
    <source>
        <dbReference type="EMBL" id="ADH89650.1"/>
    </source>
</evidence>
<dbReference type="RefSeq" id="WP_013167154.1">
    <property type="nucleotide sequence ID" value="NC_014217.1"/>
</dbReference>
<gene>
    <name evidence="1" type="ordered locus">Snov_2355</name>
</gene>
<keyword evidence="2" id="KW-1185">Reference proteome</keyword>
<dbReference type="HOGENOM" id="CLU_084522_1_0_5"/>
<dbReference type="InterPro" id="IPR047121">
    <property type="entry name" value="YjiB-like"/>
</dbReference>
<dbReference type="OrthoDB" id="9791759at2"/>
<evidence type="ECO:0008006" key="3">
    <source>
        <dbReference type="Google" id="ProtNLM"/>
    </source>
</evidence>
<dbReference type="PANTHER" id="PTHR36448">
    <property type="entry name" value="BLR7373 PROTEIN"/>
    <property type="match status" value="1"/>
</dbReference>
<dbReference type="PIRSF" id="PIRSF019307">
    <property type="entry name" value="UCP019307"/>
    <property type="match status" value="1"/>
</dbReference>
<proteinExistence type="predicted"/>
<dbReference type="SUPFAM" id="SSF51182">
    <property type="entry name" value="RmlC-like cupins"/>
    <property type="match status" value="1"/>
</dbReference>
<dbReference type="Proteomes" id="UP000006633">
    <property type="component" value="Chromosome"/>
</dbReference>